<evidence type="ECO:0000313" key="7">
    <source>
        <dbReference type="Proteomes" id="UP000013378"/>
    </source>
</evidence>
<evidence type="ECO:0000256" key="4">
    <source>
        <dbReference type="PROSITE-ProRule" id="PRU01161"/>
    </source>
</evidence>
<dbReference type="EMBL" id="ARZA01000269">
    <property type="protein sequence ID" value="EOC99472.1"/>
    <property type="molecule type" value="Genomic_DNA"/>
</dbReference>
<dbReference type="eggNOG" id="COG1752">
    <property type="taxonomic scope" value="Bacteria"/>
</dbReference>
<dbReference type="OrthoDB" id="9770965at2"/>
<dbReference type="GO" id="GO:0016042">
    <property type="term" value="P:lipid catabolic process"/>
    <property type="evidence" value="ECO:0007669"/>
    <property type="project" value="UniProtKB-UniRule"/>
</dbReference>
<dbReference type="InterPro" id="IPR002641">
    <property type="entry name" value="PNPLA_dom"/>
</dbReference>
<protein>
    <recommendedName>
        <fullName evidence="5">PNPLA domain-containing protein</fullName>
    </recommendedName>
</protein>
<evidence type="ECO:0000256" key="2">
    <source>
        <dbReference type="ARBA" id="ARBA00022963"/>
    </source>
</evidence>
<feature type="active site" description="Nucleophile" evidence="4">
    <location>
        <position position="37"/>
    </location>
</feature>
<dbReference type="PROSITE" id="PS51635">
    <property type="entry name" value="PNPLA"/>
    <property type="match status" value="1"/>
</dbReference>
<comment type="caution">
    <text evidence="6">The sequence shown here is derived from an EMBL/GenBank/DDBJ whole genome shotgun (WGS) entry which is preliminary data.</text>
</comment>
<keyword evidence="7" id="KW-1185">Reference proteome</keyword>
<evidence type="ECO:0000313" key="6">
    <source>
        <dbReference type="EMBL" id="EOC99472.1"/>
    </source>
</evidence>
<accession>R1AQS0</accession>
<feature type="short sequence motif" description="DGA/G" evidence="4">
    <location>
        <begin position="173"/>
        <end position="175"/>
    </location>
</feature>
<feature type="active site" description="Proton acceptor" evidence="4">
    <location>
        <position position="173"/>
    </location>
</feature>
<feature type="domain" description="PNPLA" evidence="5">
    <location>
        <begin position="4"/>
        <end position="186"/>
    </location>
</feature>
<dbReference type="SUPFAM" id="SSF52151">
    <property type="entry name" value="FabD/lysophospholipase-like"/>
    <property type="match status" value="1"/>
</dbReference>
<dbReference type="AlphaFoldDB" id="R1AQS0"/>
<sequence>MNGIYLQGGGAKGAFQAGVVYRLHEKGVKFNVLAGTSIGAINGYYIYTDNFEKLKETWTNIEPGDEKISGKVIENESVINILKDLKGKNNNVKAYYVNYVEVKGNQIEEVIVDVTKQNKNEGINSVRYSSLLPYRFDEEKTLSEIVKDFNTQRVFGEFKEDLVNGVYDGYKLDGGILNNNLLSPFVNDKVDKLYIVSLNNQYKVPDYILDIYNTEDIQVIKPKTEIKPGNTLRFEKEFCTKLFTEGYEITKNIV</sequence>
<dbReference type="Pfam" id="PF01734">
    <property type="entry name" value="Patatin"/>
    <property type="match status" value="1"/>
</dbReference>
<evidence type="ECO:0000259" key="5">
    <source>
        <dbReference type="PROSITE" id="PS51635"/>
    </source>
</evidence>
<dbReference type="Proteomes" id="UP000013378">
    <property type="component" value="Unassembled WGS sequence"/>
</dbReference>
<dbReference type="Gene3D" id="3.40.1090.10">
    <property type="entry name" value="Cytosolic phospholipase A2 catalytic domain"/>
    <property type="match status" value="1"/>
</dbReference>
<feature type="short sequence motif" description="GXSXG" evidence="4">
    <location>
        <begin position="35"/>
        <end position="39"/>
    </location>
</feature>
<keyword evidence="1 4" id="KW-0378">Hydrolase</keyword>
<keyword evidence="2 4" id="KW-0442">Lipid degradation</keyword>
<keyword evidence="3 4" id="KW-0443">Lipid metabolism</keyword>
<dbReference type="InterPro" id="IPR050301">
    <property type="entry name" value="NTE"/>
</dbReference>
<dbReference type="PANTHER" id="PTHR14226">
    <property type="entry name" value="NEUROPATHY TARGET ESTERASE/SWISS CHEESE D.MELANOGASTER"/>
    <property type="match status" value="1"/>
</dbReference>
<organism evidence="6 7">
    <name type="scientific">Caldisalinibacter kiritimatiensis</name>
    <dbReference type="NCBI Taxonomy" id="1304284"/>
    <lineage>
        <taxon>Bacteria</taxon>
        <taxon>Bacillati</taxon>
        <taxon>Bacillota</taxon>
        <taxon>Tissierellia</taxon>
        <taxon>Tissierellales</taxon>
        <taxon>Thermohalobacteraceae</taxon>
        <taxon>Caldisalinibacter</taxon>
    </lineage>
</organism>
<proteinExistence type="predicted"/>
<dbReference type="PATRIC" id="fig|1304284.3.peg.2431"/>
<dbReference type="PANTHER" id="PTHR14226:SF57">
    <property type="entry name" value="BLR7027 PROTEIN"/>
    <property type="match status" value="1"/>
</dbReference>
<dbReference type="GO" id="GO:0016787">
    <property type="term" value="F:hydrolase activity"/>
    <property type="evidence" value="ECO:0007669"/>
    <property type="project" value="UniProtKB-UniRule"/>
</dbReference>
<evidence type="ECO:0000256" key="3">
    <source>
        <dbReference type="ARBA" id="ARBA00023098"/>
    </source>
</evidence>
<name>R1AQS0_9FIRM</name>
<evidence type="ECO:0000256" key="1">
    <source>
        <dbReference type="ARBA" id="ARBA00022801"/>
    </source>
</evidence>
<gene>
    <name evidence="6" type="ORF">L21TH_2477</name>
</gene>
<dbReference type="RefSeq" id="WP_006317013.1">
    <property type="nucleotide sequence ID" value="NZ_ARZA01000269.1"/>
</dbReference>
<feature type="short sequence motif" description="GXGXXG" evidence="4">
    <location>
        <begin position="8"/>
        <end position="13"/>
    </location>
</feature>
<reference evidence="6 7" key="1">
    <citation type="journal article" date="2015" name="Geomicrobiol. J.">
        <title>Caldisalinibacter kiritimatiensis gen. nov., sp. nov., a moderately thermohalophilic thiosulfate-reducing bacterium from a hypersaline microbial mat.</title>
        <authorList>
            <person name="Ben Hania W."/>
            <person name="Joseph M."/>
            <person name="Fiebig A."/>
            <person name="Bunk B."/>
            <person name="Klenk H.-P."/>
            <person name="Fardeau M.-L."/>
            <person name="Spring S."/>
        </authorList>
    </citation>
    <scope>NUCLEOTIDE SEQUENCE [LARGE SCALE GENOMIC DNA]</scope>
    <source>
        <strain evidence="6 7">L21-TH-D2</strain>
    </source>
</reference>
<dbReference type="InterPro" id="IPR016035">
    <property type="entry name" value="Acyl_Trfase/lysoPLipase"/>
</dbReference>
<dbReference type="STRING" id="1304284.L21TH_2477"/>